<accession>A0ABU7XDG3</accession>
<comment type="caution">
    <text evidence="1">The sequence shown here is derived from an EMBL/GenBank/DDBJ whole genome shotgun (WGS) entry which is preliminary data.</text>
</comment>
<dbReference type="Proteomes" id="UP001350748">
    <property type="component" value="Unassembled WGS sequence"/>
</dbReference>
<evidence type="ECO:0000313" key="2">
    <source>
        <dbReference type="Proteomes" id="UP001350748"/>
    </source>
</evidence>
<dbReference type="PANTHER" id="PTHR30441:SF4">
    <property type="entry name" value="PROTEIN ASMA"/>
    <property type="match status" value="1"/>
</dbReference>
<dbReference type="EMBL" id="JAZHYN010000005">
    <property type="protein sequence ID" value="MEF3365449.1"/>
    <property type="molecule type" value="Genomic_DNA"/>
</dbReference>
<name>A0ABU7XDG3_9HYPH</name>
<organism evidence="1 2">
    <name type="scientific">Methylocystis borbori</name>
    <dbReference type="NCBI Taxonomy" id="3118750"/>
    <lineage>
        <taxon>Bacteria</taxon>
        <taxon>Pseudomonadati</taxon>
        <taxon>Pseudomonadota</taxon>
        <taxon>Alphaproteobacteria</taxon>
        <taxon>Hyphomicrobiales</taxon>
        <taxon>Methylocystaceae</taxon>
        <taxon>Methylocystis</taxon>
    </lineage>
</organism>
<keyword evidence="2" id="KW-1185">Reference proteome</keyword>
<dbReference type="PANTHER" id="PTHR30441">
    <property type="entry name" value="DUF748 DOMAIN-CONTAINING PROTEIN"/>
    <property type="match status" value="1"/>
</dbReference>
<evidence type="ECO:0000313" key="1">
    <source>
        <dbReference type="EMBL" id="MEF3365449.1"/>
    </source>
</evidence>
<reference evidence="1 2" key="1">
    <citation type="submission" date="2024-02" db="EMBL/GenBank/DDBJ databases">
        <authorList>
            <person name="Grouzdev D."/>
        </authorList>
    </citation>
    <scope>NUCLEOTIDE SEQUENCE [LARGE SCALE GENOMIC DNA]</scope>
    <source>
        <strain evidence="1 2">9N</strain>
    </source>
</reference>
<gene>
    <name evidence="1" type="ORF">V3H18_02760</name>
</gene>
<dbReference type="InterPro" id="IPR052894">
    <property type="entry name" value="AsmA-related"/>
</dbReference>
<proteinExistence type="predicted"/>
<sequence>MLVILTIGGFFYLLSKGPITFAWLAPRIAQSLDELAGEHYQISLRTASLANGEHGPTLSVDDLVVKQDGRPILAAPRAEVSLDFHSLLIGQLKPRRLEVLDLDLRLSVTPDGAVAISAGAEPVAATPPRPALADASQTPDIGVGGERVALLREAAGALRGVMDLATSPESPIGALDRFGVAHGRLVIDDRTIDRVLRYDDVTLSLDKGGGGMRFSAAAKGPSRRWTATAVAKGAPGGRRDFQAQLRDLSVDEIALLGGFRAARFDTDAPLAFDLSFALGAGDEVLEAVGGMEIGRGYFRFDEPDHEPVMIEKIAAAAIWDKAGRRVAIAPFLFKAGGFDMAIVGEARAPAARAGQAAGADEPWTIALRLKEPTVVAPERAGEKNIRIDSGLLNARFFRDERRIVYDKFAFSGPEAKIDLNGAFSWRNENHVTFALDVEETQIYALARLWPTHVAPQVRAWFVDHVPAGVVRQARYTADFDNAALVTMRYEQSPPDSSLLLEGEIVGGTVAEILPGMAPLTGVNGRLRVTGRTAMFAASSGVMETSPGRRLNLLEGRFTVADSALRPTPAAVEINVGGAVEAVGDLLLIRDIAQHATIPVEPGTLKGTIEGRLRVDFETGDDARDENTTFAIDATTSNLVIEKLIGKEKLEAGALHVVADRAGLRVNGTGRIYGAPATLDVHRAFGDKGAAQAQLSLTFDEAARQRAGYVISGLNGPLTATVRTPLPIEEVNTQIELDLTRTGFDNPLPGLTKPAGKPAKASFVLTRRGEGMALEQINFDAGSAQAQGMVEFSRDGAFRVARFSQVRLSPGDDMRVEVQRGGEAVKVVARGANFDARPLMQSLLRADRNDRAGGPSIENLDFDFKSPIVTGHGKQILSNVDFKMERRGGKPRVLELSGFFGREQLTISMARNQNAGQQLEVATNDGGSFLAFLDLYRKMDSGALSATVQLGQNRADGALRIRDFYVRGEPTLRRLMAQGGAARADARGNYSFDPELVRVGRLESDFTWSGGQLAVREGVLSGPEIGLTFDGYIDFPREQLDLVGSYVPAYALNSLLSNIPVLGVVLAGGQHEGVFALSYHVAGALNSPTVSVNPLSAIAPGLMRKIMGVIDGTARMPQERQR</sequence>
<protein>
    <submittedName>
        <fullName evidence="1">AsmA-like C-terminal region-containing protein</fullName>
    </submittedName>
</protein>